<evidence type="ECO:0000256" key="1">
    <source>
        <dbReference type="ARBA" id="ARBA00022553"/>
    </source>
</evidence>
<dbReference type="PANTHER" id="PTHR44591:SF25">
    <property type="entry name" value="CHEMOTAXIS TWO-COMPONENT RESPONSE REGULATOR"/>
    <property type="match status" value="1"/>
</dbReference>
<dbReference type="PROSITE" id="PS50110">
    <property type="entry name" value="RESPONSE_REGULATORY"/>
    <property type="match status" value="1"/>
</dbReference>
<dbReference type="InterPro" id="IPR050595">
    <property type="entry name" value="Bact_response_regulator"/>
</dbReference>
<evidence type="ECO:0000256" key="2">
    <source>
        <dbReference type="PROSITE-ProRule" id="PRU00169"/>
    </source>
</evidence>
<dbReference type="Gene3D" id="3.40.50.2300">
    <property type="match status" value="1"/>
</dbReference>
<reference evidence="5" key="1">
    <citation type="journal article" date="2019" name="Int. J. Syst. Evol. Microbiol.">
        <title>The Global Catalogue of Microorganisms (GCM) 10K type strain sequencing project: providing services to taxonomists for standard genome sequencing and annotation.</title>
        <authorList>
            <consortium name="The Broad Institute Genomics Platform"/>
            <consortium name="The Broad Institute Genome Sequencing Center for Infectious Disease"/>
            <person name="Wu L."/>
            <person name="Ma J."/>
        </authorList>
    </citation>
    <scope>NUCLEOTIDE SEQUENCE [LARGE SCALE GENOMIC DNA]</scope>
    <source>
        <strain evidence="5">JCM 17304</strain>
    </source>
</reference>
<proteinExistence type="predicted"/>
<evidence type="ECO:0000313" key="5">
    <source>
        <dbReference type="Proteomes" id="UP001500392"/>
    </source>
</evidence>
<dbReference type="RefSeq" id="WP_344931702.1">
    <property type="nucleotide sequence ID" value="NZ_BAABDM010000001.1"/>
</dbReference>
<organism evidence="4 5">
    <name type="scientific">Zhongshania borealis</name>
    <dbReference type="NCBI Taxonomy" id="889488"/>
    <lineage>
        <taxon>Bacteria</taxon>
        <taxon>Pseudomonadati</taxon>
        <taxon>Pseudomonadota</taxon>
        <taxon>Gammaproteobacteria</taxon>
        <taxon>Cellvibrionales</taxon>
        <taxon>Spongiibacteraceae</taxon>
        <taxon>Zhongshania</taxon>
    </lineage>
</organism>
<evidence type="ECO:0000259" key="3">
    <source>
        <dbReference type="PROSITE" id="PS50110"/>
    </source>
</evidence>
<protein>
    <recommendedName>
        <fullName evidence="3">Response regulatory domain-containing protein</fullName>
    </recommendedName>
</protein>
<dbReference type="SMART" id="SM00448">
    <property type="entry name" value="REC"/>
    <property type="match status" value="1"/>
</dbReference>
<dbReference type="InterPro" id="IPR011006">
    <property type="entry name" value="CheY-like_superfamily"/>
</dbReference>
<dbReference type="InterPro" id="IPR001789">
    <property type="entry name" value="Sig_transdc_resp-reg_receiver"/>
</dbReference>
<feature type="domain" description="Response regulatory" evidence="3">
    <location>
        <begin position="7"/>
        <end position="123"/>
    </location>
</feature>
<accession>A0ABP7W891</accession>
<dbReference type="SUPFAM" id="SSF52172">
    <property type="entry name" value="CheY-like"/>
    <property type="match status" value="1"/>
</dbReference>
<dbReference type="EMBL" id="BAABDM010000001">
    <property type="protein sequence ID" value="GAA4082242.1"/>
    <property type="molecule type" value="Genomic_DNA"/>
</dbReference>
<sequence>MSNEQETVFIIDPDEGICESLEVFLGTLAIPTLCYPSVEEFLDSITDQFPDRGCLIVEATLPGLGSLALLKRLRKEGSKLPVLVLTSTSNRNIADLVLQAGATAVIDKPLVNDQLLDRLQQLLRRL</sequence>
<keyword evidence="1" id="KW-0597">Phosphoprotein</keyword>
<comment type="caution">
    <text evidence="4">The sequence shown here is derived from an EMBL/GenBank/DDBJ whole genome shotgun (WGS) entry which is preliminary data.</text>
</comment>
<dbReference type="Pfam" id="PF00072">
    <property type="entry name" value="Response_reg"/>
    <property type="match status" value="1"/>
</dbReference>
<dbReference type="PANTHER" id="PTHR44591">
    <property type="entry name" value="STRESS RESPONSE REGULATOR PROTEIN 1"/>
    <property type="match status" value="1"/>
</dbReference>
<comment type="caution">
    <text evidence="2">Lacks conserved residue(s) required for the propagation of feature annotation.</text>
</comment>
<keyword evidence="5" id="KW-1185">Reference proteome</keyword>
<evidence type="ECO:0000313" key="4">
    <source>
        <dbReference type="EMBL" id="GAA4082242.1"/>
    </source>
</evidence>
<name>A0ABP7W891_9GAMM</name>
<dbReference type="Proteomes" id="UP001500392">
    <property type="component" value="Unassembled WGS sequence"/>
</dbReference>
<gene>
    <name evidence="4" type="ORF">GCM10022414_00930</name>
</gene>